<keyword evidence="1 7" id="KW-0723">Serine/threonine-protein kinase</keyword>
<dbReference type="Gene3D" id="1.10.510.10">
    <property type="entry name" value="Transferase(Phosphotransferase) domain 1"/>
    <property type="match status" value="1"/>
</dbReference>
<evidence type="ECO:0000256" key="3">
    <source>
        <dbReference type="ARBA" id="ARBA00022741"/>
    </source>
</evidence>
<protein>
    <recommendedName>
        <fullName evidence="7">Mitogen-activated protein kinase</fullName>
        <ecNumber evidence="7">2.7.11.24</ecNumber>
    </recommendedName>
</protein>
<dbReference type="SUPFAM" id="SSF56112">
    <property type="entry name" value="Protein kinase-like (PK-like)"/>
    <property type="match status" value="1"/>
</dbReference>
<dbReference type="InterPro" id="IPR000719">
    <property type="entry name" value="Prot_kinase_dom"/>
</dbReference>
<comment type="catalytic activity">
    <reaction evidence="7">
        <text>L-threonyl-[protein] + ATP = O-phospho-L-threonyl-[protein] + ADP + H(+)</text>
        <dbReference type="Rhea" id="RHEA:46608"/>
        <dbReference type="Rhea" id="RHEA-COMP:11060"/>
        <dbReference type="Rhea" id="RHEA-COMP:11605"/>
        <dbReference type="ChEBI" id="CHEBI:15378"/>
        <dbReference type="ChEBI" id="CHEBI:30013"/>
        <dbReference type="ChEBI" id="CHEBI:30616"/>
        <dbReference type="ChEBI" id="CHEBI:61977"/>
        <dbReference type="ChEBI" id="CHEBI:456216"/>
        <dbReference type="EC" id="2.7.11.24"/>
    </reaction>
</comment>
<feature type="binding site" evidence="6">
    <location>
        <position position="203"/>
    </location>
    <ligand>
        <name>ATP</name>
        <dbReference type="ChEBI" id="CHEBI:30616"/>
    </ligand>
</feature>
<dbReference type="PANTHER" id="PTHR24055">
    <property type="entry name" value="MITOGEN-ACTIVATED PROTEIN KINASE"/>
    <property type="match status" value="1"/>
</dbReference>
<evidence type="ECO:0000259" key="9">
    <source>
        <dbReference type="PROSITE" id="PS50011"/>
    </source>
</evidence>
<dbReference type="PROSITE" id="PS00107">
    <property type="entry name" value="PROTEIN_KINASE_ATP"/>
    <property type="match status" value="1"/>
</dbReference>
<dbReference type="PROSITE" id="PS01351">
    <property type="entry name" value="MAPK"/>
    <property type="match status" value="1"/>
</dbReference>
<accession>A0A7S0Q040</accession>
<keyword evidence="2 7" id="KW-0808">Transferase</keyword>
<keyword evidence="5 6" id="KW-0067">ATP-binding</keyword>
<sequence length="529" mass="58402">MLSFFLGEEPDATRARSITEDYVELAGSLVGGLTLTYAATGQPLSLSDHEQLEVGQAYRTSRSNSIERLPDGALLLAGSVRVPIPKECSIGPPTARATPAKLPSAPPEGAPSCAATPTLPRGDPEVSGGKDAVVDRCTSTGSRSMSSSDSLDRPRQMNHFLVNGIRFDVDSRYSLIAPLGKGAYGAVCKAMDNFEREKVAIKKLTDVFENPQLAKRVLREIKILRHFDHDNIMRIKDILRPASLDQFDEVYIVSELVDTDLHQIIATPQPLTDFHCQYILHQILLAVEHIHGAGVVHRDLKPSNVLLSAQCDVKLCDFGMARSSSDGNEMFMTEYVATRWYRAPEMMLSSSQYSKPVDVWSVGCIFAELLGRRPLFPGKDHIEQLNLIIDVVGTPADDVIERIEARDTQRYVKSRPKRQPVSFSDKYPDASLAAVELLARLLSFDELKRMRATEALAHKYFSELCDDDDKEAAPVEPKPFDFDFEKVLDSQHLKDLVVREMLAFHSPQSGASPAAVAQTEPAQSAVPDA</sequence>
<evidence type="ECO:0000313" key="10">
    <source>
        <dbReference type="EMBL" id="CAD8606120.1"/>
    </source>
</evidence>
<comment type="cofactor">
    <cofactor evidence="7">
        <name>Mg(2+)</name>
        <dbReference type="ChEBI" id="CHEBI:18420"/>
    </cofactor>
</comment>
<feature type="compositionally biased region" description="Low complexity" evidence="8">
    <location>
        <begin position="139"/>
        <end position="149"/>
    </location>
</feature>
<proteinExistence type="inferred from homology"/>
<name>A0A7S0Q040_9EUKA</name>
<keyword evidence="3 6" id="KW-0547">Nucleotide-binding</keyword>
<organism evidence="10">
    <name type="scientific">Coccolithus braarudii</name>
    <dbReference type="NCBI Taxonomy" id="221442"/>
    <lineage>
        <taxon>Eukaryota</taxon>
        <taxon>Haptista</taxon>
        <taxon>Haptophyta</taxon>
        <taxon>Prymnesiophyceae</taxon>
        <taxon>Coccolithales</taxon>
        <taxon>Coccolithaceae</taxon>
        <taxon>Coccolithus</taxon>
    </lineage>
</organism>
<evidence type="ECO:0000256" key="1">
    <source>
        <dbReference type="ARBA" id="ARBA00022527"/>
    </source>
</evidence>
<gene>
    <name evidence="10" type="ORF">CPEL01642_LOCUS9455</name>
</gene>
<dbReference type="SMART" id="SM00220">
    <property type="entry name" value="S_TKc"/>
    <property type="match status" value="1"/>
</dbReference>
<dbReference type="InterPro" id="IPR050117">
    <property type="entry name" value="MAPK"/>
</dbReference>
<dbReference type="GO" id="GO:0004707">
    <property type="term" value="F:MAP kinase activity"/>
    <property type="evidence" value="ECO:0007669"/>
    <property type="project" value="UniProtKB-EC"/>
</dbReference>
<evidence type="ECO:0000256" key="7">
    <source>
        <dbReference type="RuleBase" id="RU361165"/>
    </source>
</evidence>
<dbReference type="InterPro" id="IPR003527">
    <property type="entry name" value="MAP_kinase_CS"/>
</dbReference>
<dbReference type="AlphaFoldDB" id="A0A7S0Q040"/>
<dbReference type="InterPro" id="IPR011009">
    <property type="entry name" value="Kinase-like_dom_sf"/>
</dbReference>
<feature type="region of interest" description="Disordered" evidence="8">
    <location>
        <begin position="90"/>
        <end position="153"/>
    </location>
</feature>
<dbReference type="PROSITE" id="PS50011">
    <property type="entry name" value="PROTEIN_KINASE_DOM"/>
    <property type="match status" value="1"/>
</dbReference>
<dbReference type="GO" id="GO:0005524">
    <property type="term" value="F:ATP binding"/>
    <property type="evidence" value="ECO:0007669"/>
    <property type="project" value="UniProtKB-UniRule"/>
</dbReference>
<dbReference type="FunFam" id="3.30.200.20:FF:000046">
    <property type="entry name" value="Mitogen-activated protein kinase"/>
    <property type="match status" value="1"/>
</dbReference>
<dbReference type="Gene3D" id="3.30.200.20">
    <property type="entry name" value="Phosphorylase Kinase, domain 1"/>
    <property type="match status" value="1"/>
</dbReference>
<dbReference type="InterPro" id="IPR017441">
    <property type="entry name" value="Protein_kinase_ATP_BS"/>
</dbReference>
<dbReference type="FunFam" id="1.10.510.10:FF:000040">
    <property type="entry name" value="Mitogen-activated protein kinase"/>
    <property type="match status" value="1"/>
</dbReference>
<feature type="region of interest" description="Disordered" evidence="8">
    <location>
        <begin position="507"/>
        <end position="529"/>
    </location>
</feature>
<keyword evidence="7" id="KW-0460">Magnesium</keyword>
<reference evidence="10" key="1">
    <citation type="submission" date="2021-01" db="EMBL/GenBank/DDBJ databases">
        <authorList>
            <person name="Corre E."/>
            <person name="Pelletier E."/>
            <person name="Niang G."/>
            <person name="Scheremetjew M."/>
            <person name="Finn R."/>
            <person name="Kale V."/>
            <person name="Holt S."/>
            <person name="Cochrane G."/>
            <person name="Meng A."/>
            <person name="Brown T."/>
            <person name="Cohen L."/>
        </authorList>
    </citation>
    <scope>NUCLEOTIDE SEQUENCE</scope>
    <source>
        <strain evidence="10">PLY182g</strain>
    </source>
</reference>
<dbReference type="PROSITE" id="PS00108">
    <property type="entry name" value="PROTEIN_KINASE_ST"/>
    <property type="match status" value="1"/>
</dbReference>
<dbReference type="Pfam" id="PF00069">
    <property type="entry name" value="Pkinase"/>
    <property type="match status" value="1"/>
</dbReference>
<feature type="domain" description="Protein kinase" evidence="9">
    <location>
        <begin position="173"/>
        <end position="461"/>
    </location>
</feature>
<evidence type="ECO:0000256" key="2">
    <source>
        <dbReference type="ARBA" id="ARBA00022679"/>
    </source>
</evidence>
<dbReference type="InterPro" id="IPR008271">
    <property type="entry name" value="Ser/Thr_kinase_AS"/>
</dbReference>
<comment type="activity regulation">
    <text evidence="7">Activated by threonine and tyrosine phosphorylation.</text>
</comment>
<comment type="similarity">
    <text evidence="7">Belongs to the protein kinase superfamily. Ser/Thr protein kinase family. MAP kinase subfamily.</text>
</comment>
<dbReference type="CDD" id="cd07834">
    <property type="entry name" value="STKc_MAPK"/>
    <property type="match status" value="1"/>
</dbReference>
<evidence type="ECO:0000256" key="6">
    <source>
        <dbReference type="PROSITE-ProRule" id="PRU10141"/>
    </source>
</evidence>
<keyword evidence="4 7" id="KW-0418">Kinase</keyword>
<dbReference type="EC" id="2.7.11.24" evidence="7"/>
<evidence type="ECO:0000256" key="4">
    <source>
        <dbReference type="ARBA" id="ARBA00022777"/>
    </source>
</evidence>
<dbReference type="EMBL" id="HBEY01019723">
    <property type="protein sequence ID" value="CAD8606120.1"/>
    <property type="molecule type" value="Transcribed_RNA"/>
</dbReference>
<evidence type="ECO:0000256" key="8">
    <source>
        <dbReference type="SAM" id="MobiDB-lite"/>
    </source>
</evidence>
<evidence type="ECO:0000256" key="5">
    <source>
        <dbReference type="ARBA" id="ARBA00022840"/>
    </source>
</evidence>